<organism evidence="2 3">
    <name type="scientific">Ladona fulva</name>
    <name type="common">Scarce chaser dragonfly</name>
    <name type="synonym">Libellula fulva</name>
    <dbReference type="NCBI Taxonomy" id="123851"/>
    <lineage>
        <taxon>Eukaryota</taxon>
        <taxon>Metazoa</taxon>
        <taxon>Ecdysozoa</taxon>
        <taxon>Arthropoda</taxon>
        <taxon>Hexapoda</taxon>
        <taxon>Insecta</taxon>
        <taxon>Pterygota</taxon>
        <taxon>Palaeoptera</taxon>
        <taxon>Odonata</taxon>
        <taxon>Epiprocta</taxon>
        <taxon>Anisoptera</taxon>
        <taxon>Libelluloidea</taxon>
        <taxon>Libellulidae</taxon>
        <taxon>Ladona</taxon>
    </lineage>
</organism>
<evidence type="ECO:0000256" key="1">
    <source>
        <dbReference type="SAM" id="MobiDB-lite"/>
    </source>
</evidence>
<dbReference type="EMBL" id="KZ308273">
    <property type="protein sequence ID" value="KAG8226263.1"/>
    <property type="molecule type" value="Genomic_DNA"/>
</dbReference>
<evidence type="ECO:0000313" key="2">
    <source>
        <dbReference type="EMBL" id="KAG8226263.1"/>
    </source>
</evidence>
<reference evidence="2" key="2">
    <citation type="submission" date="2017-10" db="EMBL/GenBank/DDBJ databases">
        <title>Ladona fulva Genome sequencing and assembly.</title>
        <authorList>
            <person name="Murali S."/>
            <person name="Richards S."/>
            <person name="Bandaranaike D."/>
            <person name="Bellair M."/>
            <person name="Blankenburg K."/>
            <person name="Chao H."/>
            <person name="Dinh H."/>
            <person name="Doddapaneni H."/>
            <person name="Dugan-Rocha S."/>
            <person name="Elkadiri S."/>
            <person name="Gnanaolivu R."/>
            <person name="Hernandez B."/>
            <person name="Skinner E."/>
            <person name="Javaid M."/>
            <person name="Lee S."/>
            <person name="Li M."/>
            <person name="Ming W."/>
            <person name="Munidasa M."/>
            <person name="Muniz J."/>
            <person name="Nguyen L."/>
            <person name="Hughes D."/>
            <person name="Osuji N."/>
            <person name="Pu L.-L."/>
            <person name="Puazo M."/>
            <person name="Qu C."/>
            <person name="Quiroz J."/>
            <person name="Raj R."/>
            <person name="Weissenberger G."/>
            <person name="Xin Y."/>
            <person name="Zou X."/>
            <person name="Han Y."/>
            <person name="Worley K."/>
            <person name="Muzny D."/>
            <person name="Gibbs R."/>
        </authorList>
    </citation>
    <scope>NUCLEOTIDE SEQUENCE</scope>
    <source>
        <strain evidence="2">Sampled in the wild</strain>
    </source>
</reference>
<gene>
    <name evidence="2" type="ORF">J437_LFUL004820</name>
</gene>
<reference evidence="2" key="1">
    <citation type="submission" date="2013-04" db="EMBL/GenBank/DDBJ databases">
        <authorList>
            <person name="Qu J."/>
            <person name="Murali S.C."/>
            <person name="Bandaranaike D."/>
            <person name="Bellair M."/>
            <person name="Blankenburg K."/>
            <person name="Chao H."/>
            <person name="Dinh H."/>
            <person name="Doddapaneni H."/>
            <person name="Downs B."/>
            <person name="Dugan-Rocha S."/>
            <person name="Elkadiri S."/>
            <person name="Gnanaolivu R.D."/>
            <person name="Hernandez B."/>
            <person name="Javaid M."/>
            <person name="Jayaseelan J.C."/>
            <person name="Lee S."/>
            <person name="Li M."/>
            <person name="Ming W."/>
            <person name="Munidasa M."/>
            <person name="Muniz J."/>
            <person name="Nguyen L."/>
            <person name="Ongeri F."/>
            <person name="Osuji N."/>
            <person name="Pu L.-L."/>
            <person name="Puazo M."/>
            <person name="Qu C."/>
            <person name="Quiroz J."/>
            <person name="Raj R."/>
            <person name="Weissenberger G."/>
            <person name="Xin Y."/>
            <person name="Zou X."/>
            <person name="Han Y."/>
            <person name="Richards S."/>
            <person name="Worley K."/>
            <person name="Muzny D."/>
            <person name="Gibbs R."/>
        </authorList>
    </citation>
    <scope>NUCLEOTIDE SEQUENCE</scope>
    <source>
        <strain evidence="2">Sampled in the wild</strain>
    </source>
</reference>
<proteinExistence type="predicted"/>
<feature type="region of interest" description="Disordered" evidence="1">
    <location>
        <begin position="71"/>
        <end position="93"/>
    </location>
</feature>
<evidence type="ECO:0000313" key="3">
    <source>
        <dbReference type="Proteomes" id="UP000792457"/>
    </source>
</evidence>
<dbReference type="SUPFAM" id="SSF48371">
    <property type="entry name" value="ARM repeat"/>
    <property type="match status" value="1"/>
</dbReference>
<comment type="caution">
    <text evidence="2">The sequence shown here is derived from an EMBL/GenBank/DDBJ whole genome shotgun (WGS) entry which is preliminary data.</text>
</comment>
<dbReference type="Proteomes" id="UP000792457">
    <property type="component" value="Unassembled WGS sequence"/>
</dbReference>
<name>A0A8K0NYJ8_LADFU</name>
<dbReference type="AlphaFoldDB" id="A0A8K0NYJ8"/>
<accession>A0A8K0NYJ8</accession>
<protein>
    <submittedName>
        <fullName evidence="2">Uncharacterized protein</fullName>
    </submittedName>
</protein>
<dbReference type="OrthoDB" id="414039at2759"/>
<sequence length="290" mass="31608">MACGNFISCFPEECRGSMPSLYPLFFRNLGDTIQSVRQGGAAALGSCARVYGKEAANMMLGRVIEGLNELKNQPSDSEKYGGNGETEAGRTSPLPFGVAAKRLRDNDLDLHTDQQMYSCGSLAPKMGRGGGSDHKFHKPSQPWELADGCVHLVAELCQIPWMVNTLPSNLNMSSAESGQLNIITAINSIAEACHWKHYAQHLTFLETVCKQLPAIGRGIGKKAFKSIIHDFFDAIFYSLESENALTSSAASQCLNQIGTFLGPNILRARVEQHNPNYICHLDANVFIAPL</sequence>
<keyword evidence="3" id="KW-1185">Reference proteome</keyword>
<dbReference type="InterPro" id="IPR016024">
    <property type="entry name" value="ARM-type_fold"/>
</dbReference>